<reference evidence="2 3" key="1">
    <citation type="submission" date="2023-04" db="EMBL/GenBank/DDBJ databases">
        <title>Draft genome sequence of acteroides sedimenti strain YN3PY1.</title>
        <authorList>
            <person name="Yoshida N."/>
        </authorList>
    </citation>
    <scope>NUCLEOTIDE SEQUENCE [LARGE SCALE GENOMIC DNA]</scope>
    <source>
        <strain evidence="2 3">YN3PY1</strain>
    </source>
</reference>
<keyword evidence="3" id="KW-1185">Reference proteome</keyword>
<dbReference type="SUPFAM" id="SSF53448">
    <property type="entry name" value="Nucleotide-diphospho-sugar transferases"/>
    <property type="match status" value="1"/>
</dbReference>
<dbReference type="PANTHER" id="PTHR22916:SF3">
    <property type="entry name" value="UDP-GLCNAC:BETAGAL BETA-1,3-N-ACETYLGLUCOSAMINYLTRANSFERASE-LIKE PROTEIN 1"/>
    <property type="match status" value="1"/>
</dbReference>
<name>A0ABM8IDL8_9BACE</name>
<dbReference type="EMBL" id="AP028055">
    <property type="protein sequence ID" value="BEH00056.1"/>
    <property type="molecule type" value="Genomic_DNA"/>
</dbReference>
<evidence type="ECO:0000259" key="1">
    <source>
        <dbReference type="Pfam" id="PF00535"/>
    </source>
</evidence>
<organism evidence="2 3">
    <name type="scientific">Bacteroides sedimenti</name>
    <dbReference type="NCBI Taxonomy" id="2136147"/>
    <lineage>
        <taxon>Bacteria</taxon>
        <taxon>Pseudomonadati</taxon>
        <taxon>Bacteroidota</taxon>
        <taxon>Bacteroidia</taxon>
        <taxon>Bacteroidales</taxon>
        <taxon>Bacteroidaceae</taxon>
        <taxon>Bacteroides</taxon>
    </lineage>
</organism>
<accession>A0ABM8IDL8</accession>
<dbReference type="InterPro" id="IPR029044">
    <property type="entry name" value="Nucleotide-diphossugar_trans"/>
</dbReference>
<dbReference type="Gene3D" id="3.90.550.10">
    <property type="entry name" value="Spore Coat Polysaccharide Biosynthesis Protein SpsA, Chain A"/>
    <property type="match status" value="1"/>
</dbReference>
<evidence type="ECO:0000313" key="3">
    <source>
        <dbReference type="Proteomes" id="UP001496674"/>
    </source>
</evidence>
<dbReference type="RefSeq" id="WP_353331069.1">
    <property type="nucleotide sequence ID" value="NZ_AP028055.1"/>
</dbReference>
<dbReference type="InterPro" id="IPR001173">
    <property type="entry name" value="Glyco_trans_2-like"/>
</dbReference>
<sequence length="330" mass="38336">MDISICIPVYNVAPYLKRCLDSLFTQDFEGTFEVICVDDASTDDSFSILTDYQRDEPRLKVMQLPERKKISVVRTTALQAASGNYIMQVDSDDWLQQGALAALHRKCMETGADIVVYDYLVDDSGEWIQDRHFKEDGLFRENKSKIQPIFNGAACCKVVKRALIADLLFYKLNVSWGDDFLFNTEILLKAESICLLPAAYYVYCINQQSITYSIRKSEYEMLEDRIASVDATSEMLHRFSASYQHKLSLLNYHKYKLLILLLRVSNRDAVREKQLIRLADSMRRLPEMTKRGRLNVSLTIKYPLYALIYMAFRIDFKQALGVFYNKYIKR</sequence>
<evidence type="ECO:0000313" key="2">
    <source>
        <dbReference type="EMBL" id="BEH00056.1"/>
    </source>
</evidence>
<feature type="domain" description="Glycosyltransferase 2-like" evidence="1">
    <location>
        <begin position="4"/>
        <end position="167"/>
    </location>
</feature>
<proteinExistence type="predicted"/>
<dbReference type="Proteomes" id="UP001496674">
    <property type="component" value="Chromosome"/>
</dbReference>
<gene>
    <name evidence="2" type="ORF">BSYN_23200</name>
</gene>
<dbReference type="CDD" id="cd00761">
    <property type="entry name" value="Glyco_tranf_GTA_type"/>
    <property type="match status" value="1"/>
</dbReference>
<dbReference type="PANTHER" id="PTHR22916">
    <property type="entry name" value="GLYCOSYLTRANSFERASE"/>
    <property type="match status" value="1"/>
</dbReference>
<protein>
    <recommendedName>
        <fullName evidence="1">Glycosyltransferase 2-like domain-containing protein</fullName>
    </recommendedName>
</protein>
<dbReference type="Pfam" id="PF00535">
    <property type="entry name" value="Glycos_transf_2"/>
    <property type="match status" value="1"/>
</dbReference>